<dbReference type="GO" id="GO:0006606">
    <property type="term" value="P:protein import into nucleus"/>
    <property type="evidence" value="ECO:0007669"/>
    <property type="project" value="InterPro"/>
</dbReference>
<evidence type="ECO:0000256" key="2">
    <source>
        <dbReference type="ARBA" id="ARBA00022448"/>
    </source>
</evidence>
<evidence type="ECO:0000313" key="6">
    <source>
        <dbReference type="EMBL" id="ELP88060.1"/>
    </source>
</evidence>
<evidence type="ECO:0008006" key="8">
    <source>
        <dbReference type="Google" id="ProtNLM"/>
    </source>
</evidence>
<dbReference type="VEuPathDB" id="AmoebaDB:EIN_221930"/>
<organism evidence="6 7">
    <name type="scientific">Entamoeba invadens IP1</name>
    <dbReference type="NCBI Taxonomy" id="370355"/>
    <lineage>
        <taxon>Eukaryota</taxon>
        <taxon>Amoebozoa</taxon>
        <taxon>Evosea</taxon>
        <taxon>Archamoebae</taxon>
        <taxon>Mastigamoebida</taxon>
        <taxon>Entamoebidae</taxon>
        <taxon>Entamoeba</taxon>
    </lineage>
</organism>
<dbReference type="GO" id="GO:0005737">
    <property type="term" value="C:cytoplasm"/>
    <property type="evidence" value="ECO:0007669"/>
    <property type="project" value="UniProtKB-SubCell"/>
</dbReference>
<dbReference type="Proteomes" id="UP000014680">
    <property type="component" value="Unassembled WGS sequence"/>
</dbReference>
<dbReference type="AlphaFoldDB" id="A0A0A1U5F0"/>
<keyword evidence="3" id="KW-0963">Cytoplasm</keyword>
<keyword evidence="2" id="KW-0813">Transport</keyword>
<gene>
    <name evidence="6" type="ORF">EIN_221930</name>
</gene>
<protein>
    <recommendedName>
        <fullName evidence="8">HEAT repeat domain containing protein</fullName>
    </recommendedName>
</protein>
<keyword evidence="7" id="KW-1185">Reference proteome</keyword>
<sequence length="804" mass="90349">MEPSPQHLADVLTLLNSSLSGQNGAQTTAFYDKVTKYPDYIVCLLKIVSTPEYKALQNLACILLRQVLMYSQLDPSQVAVIIIPLLKENALRSVASNLLSTLFVCSSDDFKFKFLQTILVTIQTSNDLPLIEGMLSTLSMIIEDDNRFTNREQLRPLLETMFECVFACTSNQLDVVRKISMETVVNLSYASGNYPKLLKTIIPRAKDTLPSVRISFCQIIANILLSFPEVLKNSINDILNALFELGNDPDVSVRTQALGLWGPMSELYQKEMAPNIMQILQLLITKLPITDEEVDTEYSSDADEVLFGNEYSERKVAGISLDQMASNYGNKMITLLLPFISQKVSSPNWKEAEAVMFLFGCVVNKGWTSDEDKVLLGQVRTVFMQILSRMDNTVQLQFIVMWCVQRVQEEIVNLLNEKDFETLFKMIMQLMVSTNNKVRFQALCTLSSFLDYNIPIVVNNVNTILPLVMDQIKPPAAVVCKAIDTISIIVDVAPVRFEGNKTLLEKLIALYIQICGVFPKSPDVLDTVIYNISYIFPRFGDVGVEMAFKLEEMAVNILKVCGGDYRMQSSCILLLSSCIAVNPTVAQKIFVDVFQLIIKVMAVFKTELMDAVYSLLADFMTYCTQQIQPHASELGKAITSIIQSVPVNVSTNLYYCLSVMLHAFKNEMVPYHQQLCEKFVLIMKEELSNCKVQTRACILLCFSLMGEVQPNLLTPLVGIICKNLIVTVPSITDKEATCSILFVFGKLICANPVACESALLEIVTTFNPNQYIFQNLKDLCVGVRNVLRQTFNRPEYQSFWASCN</sequence>
<dbReference type="Gene3D" id="1.25.10.10">
    <property type="entry name" value="Leucine-rich Repeat Variant"/>
    <property type="match status" value="1"/>
</dbReference>
<comment type="subcellular location">
    <subcellularLocation>
        <location evidence="1">Cytoplasm</location>
    </subcellularLocation>
</comment>
<dbReference type="OrthoDB" id="10263328at2759"/>
<dbReference type="InterPro" id="IPR016024">
    <property type="entry name" value="ARM-type_fold"/>
</dbReference>
<dbReference type="SUPFAM" id="SSF48371">
    <property type="entry name" value="ARM repeat"/>
    <property type="match status" value="1"/>
</dbReference>
<accession>A0A0A1U5F0</accession>
<evidence type="ECO:0000256" key="4">
    <source>
        <dbReference type="ARBA" id="ARBA00022737"/>
    </source>
</evidence>
<dbReference type="InterPro" id="IPR040122">
    <property type="entry name" value="Importin_beta"/>
</dbReference>
<keyword evidence="5" id="KW-0653">Protein transport</keyword>
<dbReference type="RefSeq" id="XP_004254831.1">
    <property type="nucleotide sequence ID" value="XM_004254783.1"/>
</dbReference>
<evidence type="ECO:0000256" key="5">
    <source>
        <dbReference type="ARBA" id="ARBA00022927"/>
    </source>
</evidence>
<evidence type="ECO:0000256" key="1">
    <source>
        <dbReference type="ARBA" id="ARBA00004496"/>
    </source>
</evidence>
<keyword evidence="4" id="KW-0677">Repeat</keyword>
<proteinExistence type="predicted"/>
<evidence type="ECO:0000256" key="3">
    <source>
        <dbReference type="ARBA" id="ARBA00022490"/>
    </source>
</evidence>
<evidence type="ECO:0000313" key="7">
    <source>
        <dbReference type="Proteomes" id="UP000014680"/>
    </source>
</evidence>
<dbReference type="PANTHER" id="PTHR10527">
    <property type="entry name" value="IMPORTIN BETA"/>
    <property type="match status" value="1"/>
</dbReference>
<reference evidence="6 7" key="1">
    <citation type="submission" date="2012-10" db="EMBL/GenBank/DDBJ databases">
        <authorList>
            <person name="Zafar N."/>
            <person name="Inman J."/>
            <person name="Hall N."/>
            <person name="Lorenzi H."/>
            <person name="Caler E."/>
        </authorList>
    </citation>
    <scope>NUCLEOTIDE SEQUENCE [LARGE SCALE GENOMIC DNA]</scope>
    <source>
        <strain evidence="6 7">IP1</strain>
    </source>
</reference>
<name>A0A0A1U5F0_ENTIV</name>
<dbReference type="InterPro" id="IPR011989">
    <property type="entry name" value="ARM-like"/>
</dbReference>
<dbReference type="GeneID" id="14887117"/>
<dbReference type="KEGG" id="eiv:EIN_221930"/>
<dbReference type="EMBL" id="KB206756">
    <property type="protein sequence ID" value="ELP88060.1"/>
    <property type="molecule type" value="Genomic_DNA"/>
</dbReference>
<dbReference type="OMA" id="AQEGAMS"/>